<keyword evidence="3" id="KW-0812">Transmembrane</keyword>
<dbReference type="GO" id="GO:0004888">
    <property type="term" value="F:transmembrane signaling receptor activity"/>
    <property type="evidence" value="ECO:0007669"/>
    <property type="project" value="InterPro"/>
</dbReference>
<dbReference type="Pfam" id="PF00015">
    <property type="entry name" value="MCPsignal"/>
    <property type="match status" value="1"/>
</dbReference>
<evidence type="ECO:0000259" key="4">
    <source>
        <dbReference type="PROSITE" id="PS50111"/>
    </source>
</evidence>
<dbReference type="SUPFAM" id="SSF58104">
    <property type="entry name" value="Methyl-accepting chemotaxis protein (MCP) signaling domain"/>
    <property type="match status" value="1"/>
</dbReference>
<dbReference type="Pfam" id="PF11845">
    <property type="entry name" value="Tll0287-like"/>
    <property type="match status" value="1"/>
</dbReference>
<reference evidence="6" key="1">
    <citation type="submission" date="2018-06" db="EMBL/GenBank/DDBJ databases">
        <authorList>
            <person name="Zhirakovskaya E."/>
        </authorList>
    </citation>
    <scope>NUCLEOTIDE SEQUENCE</scope>
</reference>
<evidence type="ECO:0000256" key="2">
    <source>
        <dbReference type="ARBA" id="ARBA00029447"/>
    </source>
</evidence>
<dbReference type="Pfam" id="PF00672">
    <property type="entry name" value="HAMP"/>
    <property type="match status" value="1"/>
</dbReference>
<keyword evidence="1" id="KW-0807">Transducer</keyword>
<dbReference type="FunFam" id="1.10.287.950:FF:000001">
    <property type="entry name" value="Methyl-accepting chemotaxis sensory transducer"/>
    <property type="match status" value="1"/>
</dbReference>
<dbReference type="CDD" id="cd11386">
    <property type="entry name" value="MCP_signal"/>
    <property type="match status" value="1"/>
</dbReference>
<dbReference type="InterPro" id="IPR004090">
    <property type="entry name" value="Chemotax_Me-accpt_rcpt"/>
</dbReference>
<feature type="domain" description="HAMP" evidence="5">
    <location>
        <begin position="232"/>
        <end position="286"/>
    </location>
</feature>
<dbReference type="SMART" id="SM00304">
    <property type="entry name" value="HAMP"/>
    <property type="match status" value="1"/>
</dbReference>
<dbReference type="Gene3D" id="1.10.287.950">
    <property type="entry name" value="Methyl-accepting chemotaxis protein"/>
    <property type="match status" value="1"/>
</dbReference>
<dbReference type="EMBL" id="UOFG01000247">
    <property type="protein sequence ID" value="VAW65282.1"/>
    <property type="molecule type" value="Genomic_DNA"/>
</dbReference>
<dbReference type="GO" id="GO:0006935">
    <property type="term" value="P:chemotaxis"/>
    <property type="evidence" value="ECO:0007669"/>
    <property type="project" value="InterPro"/>
</dbReference>
<feature type="transmembrane region" description="Helical" evidence="3">
    <location>
        <begin position="210"/>
        <end position="233"/>
    </location>
</feature>
<dbReference type="PANTHER" id="PTHR32089:SF112">
    <property type="entry name" value="LYSOZYME-LIKE PROTEIN-RELATED"/>
    <property type="match status" value="1"/>
</dbReference>
<dbReference type="InterPro" id="IPR004089">
    <property type="entry name" value="MCPsignal_dom"/>
</dbReference>
<organism evidence="6">
    <name type="scientific">hydrothermal vent metagenome</name>
    <dbReference type="NCBI Taxonomy" id="652676"/>
    <lineage>
        <taxon>unclassified sequences</taxon>
        <taxon>metagenomes</taxon>
        <taxon>ecological metagenomes</taxon>
    </lineage>
</organism>
<proteinExistence type="inferred from homology"/>
<feature type="transmembrane region" description="Helical" evidence="3">
    <location>
        <begin position="6"/>
        <end position="29"/>
    </location>
</feature>
<dbReference type="AlphaFoldDB" id="A0A3B0XQ13"/>
<evidence type="ECO:0000259" key="5">
    <source>
        <dbReference type="PROSITE" id="PS50885"/>
    </source>
</evidence>
<sequence>MNKNSIFWRLFLPFVFVSSLGFILAVLNIPDILEKNVVMSAVQTAENNVRQFKVLRKYYVKYVIKKVLKGSDLKASFNHRNDPNAIPLPATLIHDLSEELSEAGTSLKLYSLYPFPNRAERVNDEFANSAWQALSKNVEQTFSQVETINNRVNVRVAVADTMVSDACVSCHNTHPQTPKNDWKLGDLRGVLEINIPIDDQLAAGRRLSNIIVGSIIAGMLVITAIFFFSYRIFIQRKLSHINSALSGIARGEGDLTQRLDEKGEDEISQIATSFNLFMEKLHSTISGFVGAVNDLVLTADQVVQGAREASEDMKALQSQTDQAATAITEMTASISEVATNAQSTAKTAVSAEERSGEGRQIVAKASLSINNLAGEMEKASDVIQSVRHDSDSIGSVLDVIRGIAEQTNLLALNAAIEAARAGEQGRGFAVVADEVRTLANRTQHSTEEIQTMIERLQQGAQNAVEVIELGKKKTAESVCETHNVSSSLNDISSLVSNISEMNLLIASAAEEQSSVSENINQNIVSIDQTSLHNLESIKKIQESGLLLSSLADRLKQLTGSFNLA</sequence>
<evidence type="ECO:0000313" key="6">
    <source>
        <dbReference type="EMBL" id="VAW65282.1"/>
    </source>
</evidence>
<comment type="similarity">
    <text evidence="2">Belongs to the methyl-accepting chemotaxis (MCP) protein family.</text>
</comment>
<protein>
    <submittedName>
        <fullName evidence="6">Methyl-accepting chemotaxis sensor/transducer protein</fullName>
    </submittedName>
</protein>
<dbReference type="GO" id="GO:0016020">
    <property type="term" value="C:membrane"/>
    <property type="evidence" value="ECO:0007669"/>
    <property type="project" value="InterPro"/>
</dbReference>
<dbReference type="InterPro" id="IPR021796">
    <property type="entry name" value="Tll0287-like_dom"/>
</dbReference>
<dbReference type="PROSITE" id="PS50111">
    <property type="entry name" value="CHEMOTAXIS_TRANSDUC_2"/>
    <property type="match status" value="1"/>
</dbReference>
<dbReference type="PROSITE" id="PS50885">
    <property type="entry name" value="HAMP"/>
    <property type="match status" value="1"/>
</dbReference>
<keyword evidence="3" id="KW-1133">Transmembrane helix</keyword>
<gene>
    <name evidence="6" type="ORF">MNBD_GAMMA11-338</name>
</gene>
<feature type="domain" description="Methyl-accepting transducer" evidence="4">
    <location>
        <begin position="291"/>
        <end position="527"/>
    </location>
</feature>
<dbReference type="CDD" id="cd06225">
    <property type="entry name" value="HAMP"/>
    <property type="match status" value="1"/>
</dbReference>
<evidence type="ECO:0000256" key="1">
    <source>
        <dbReference type="ARBA" id="ARBA00023224"/>
    </source>
</evidence>
<keyword evidence="3" id="KW-0472">Membrane</keyword>
<dbReference type="PRINTS" id="PR00260">
    <property type="entry name" value="CHEMTRNSDUCR"/>
</dbReference>
<dbReference type="GO" id="GO:0007165">
    <property type="term" value="P:signal transduction"/>
    <property type="evidence" value="ECO:0007669"/>
    <property type="project" value="UniProtKB-KW"/>
</dbReference>
<evidence type="ECO:0000256" key="3">
    <source>
        <dbReference type="SAM" id="Phobius"/>
    </source>
</evidence>
<dbReference type="PANTHER" id="PTHR32089">
    <property type="entry name" value="METHYL-ACCEPTING CHEMOTAXIS PROTEIN MCPB"/>
    <property type="match status" value="1"/>
</dbReference>
<dbReference type="InterPro" id="IPR003660">
    <property type="entry name" value="HAMP_dom"/>
</dbReference>
<name>A0A3B0XQ13_9ZZZZ</name>
<dbReference type="SMART" id="SM00283">
    <property type="entry name" value="MA"/>
    <property type="match status" value="1"/>
</dbReference>
<accession>A0A3B0XQ13</accession>